<sequence length="103" mass="10896">MTVLIAPASGAQTSQGTIPIVARVPIGQPDPLLALERIAAQTAAAKASCARPQAELFGLRHAGVDGRRRIRLRSIGKAPRTPWFCSGCSSAPLERLIRGGERQ</sequence>
<evidence type="ECO:0000313" key="1">
    <source>
        <dbReference type="EMBL" id="TMR08139.1"/>
    </source>
</evidence>
<proteinExistence type="predicted"/>
<dbReference type="EMBL" id="VCKY01000317">
    <property type="protein sequence ID" value="TMR08139.1"/>
    <property type="molecule type" value="Genomic_DNA"/>
</dbReference>
<comment type="caution">
    <text evidence="1">The sequence shown here is derived from an EMBL/GenBank/DDBJ whole genome shotgun (WGS) entry which is preliminary data.</text>
</comment>
<reference evidence="1 2" key="1">
    <citation type="submission" date="2019-05" db="EMBL/GenBank/DDBJ databases">
        <title>Draft genome sequence of Nonomuraea turkmeniaca DSM 43926.</title>
        <authorList>
            <person name="Saricaoglu S."/>
            <person name="Isik K."/>
        </authorList>
    </citation>
    <scope>NUCLEOTIDE SEQUENCE [LARGE SCALE GENOMIC DNA]</scope>
    <source>
        <strain evidence="1 2">DSM 43926</strain>
    </source>
</reference>
<dbReference type="AlphaFoldDB" id="A0A5S4EWY9"/>
<protein>
    <submittedName>
        <fullName evidence="1">Uncharacterized protein</fullName>
    </submittedName>
</protein>
<gene>
    <name evidence="1" type="ORF">ETD86_49100</name>
</gene>
<name>A0A5S4EWY9_9ACTN</name>
<dbReference type="RefSeq" id="WP_138673487.1">
    <property type="nucleotide sequence ID" value="NZ_VCKY01000317.1"/>
</dbReference>
<evidence type="ECO:0000313" key="2">
    <source>
        <dbReference type="Proteomes" id="UP000309128"/>
    </source>
</evidence>
<dbReference type="Proteomes" id="UP000309128">
    <property type="component" value="Unassembled WGS sequence"/>
</dbReference>
<keyword evidence="2" id="KW-1185">Reference proteome</keyword>
<organism evidence="1 2">
    <name type="scientific">Nonomuraea turkmeniaca</name>
    <dbReference type="NCBI Taxonomy" id="103838"/>
    <lineage>
        <taxon>Bacteria</taxon>
        <taxon>Bacillati</taxon>
        <taxon>Actinomycetota</taxon>
        <taxon>Actinomycetes</taxon>
        <taxon>Streptosporangiales</taxon>
        <taxon>Streptosporangiaceae</taxon>
        <taxon>Nonomuraea</taxon>
    </lineage>
</organism>
<accession>A0A5S4EWY9</accession>